<comment type="caution">
    <text evidence="1">The sequence shown here is derived from an EMBL/GenBank/DDBJ whole genome shotgun (WGS) entry which is preliminary data.</text>
</comment>
<dbReference type="AlphaFoldDB" id="A0A538TYT7"/>
<dbReference type="EMBL" id="VBPA01000391">
    <property type="protein sequence ID" value="TMQ68689.1"/>
    <property type="molecule type" value="Genomic_DNA"/>
</dbReference>
<name>A0A538TYT7_UNCEI</name>
<dbReference type="Proteomes" id="UP000319836">
    <property type="component" value="Unassembled WGS sequence"/>
</dbReference>
<organism evidence="1 2">
    <name type="scientific">Eiseniibacteriota bacterium</name>
    <dbReference type="NCBI Taxonomy" id="2212470"/>
    <lineage>
        <taxon>Bacteria</taxon>
        <taxon>Candidatus Eiseniibacteriota</taxon>
    </lineage>
</organism>
<reference evidence="1 2" key="1">
    <citation type="journal article" date="2019" name="Nat. Microbiol.">
        <title>Mediterranean grassland soil C-N compound turnover is dependent on rainfall and depth, and is mediated by genomically divergent microorganisms.</title>
        <authorList>
            <person name="Diamond S."/>
            <person name="Andeer P.F."/>
            <person name="Li Z."/>
            <person name="Crits-Christoph A."/>
            <person name="Burstein D."/>
            <person name="Anantharaman K."/>
            <person name="Lane K.R."/>
            <person name="Thomas B.C."/>
            <person name="Pan C."/>
            <person name="Northen T.R."/>
            <person name="Banfield J.F."/>
        </authorList>
    </citation>
    <scope>NUCLEOTIDE SEQUENCE [LARGE SCALE GENOMIC DNA]</scope>
    <source>
        <strain evidence="1">WS_10</strain>
    </source>
</reference>
<sequence>MMPERTESWTRRERAAAAYCPKRIRLLLIGESPPSDERSFYLDDASGGDPLFEEVCEVLFEARPEESKAPFLKELRRRGVFVIDLKPDAPRRGEPLAPYVGPLLINLGILSPEKIVFVHPEVYDAAAAKLAAAELPVVEVRVPAPSTDHPETFRQKLRQALVRAGLEKLIRPMPAPKAGGD</sequence>
<protein>
    <submittedName>
        <fullName evidence="1">Uncharacterized protein</fullName>
    </submittedName>
</protein>
<accession>A0A538TYT7</accession>
<proteinExistence type="predicted"/>
<gene>
    <name evidence="1" type="ORF">E6K80_14035</name>
</gene>
<evidence type="ECO:0000313" key="1">
    <source>
        <dbReference type="EMBL" id="TMQ68689.1"/>
    </source>
</evidence>
<evidence type="ECO:0000313" key="2">
    <source>
        <dbReference type="Proteomes" id="UP000319836"/>
    </source>
</evidence>